<dbReference type="RefSeq" id="WP_200347781.1">
    <property type="nucleotide sequence ID" value="NZ_NRSJ01000039.1"/>
</dbReference>
<accession>A0AAJ0U6S2</accession>
<dbReference type="SUPFAM" id="SSF69593">
    <property type="entry name" value="Glycerol-3-phosphate (1)-acyltransferase"/>
    <property type="match status" value="1"/>
</dbReference>
<keyword evidence="3" id="KW-0812">Transmembrane</keyword>
<evidence type="ECO:0000256" key="3">
    <source>
        <dbReference type="ARBA" id="ARBA00022692"/>
    </source>
</evidence>
<dbReference type="GO" id="GO:0016746">
    <property type="term" value="F:acyltransferase activity"/>
    <property type="evidence" value="ECO:0007669"/>
    <property type="project" value="UniProtKB-KW"/>
</dbReference>
<keyword evidence="10" id="KW-1185">Reference proteome</keyword>
<keyword evidence="2" id="KW-0808">Transferase</keyword>
<dbReference type="PANTHER" id="PTHR23063">
    <property type="entry name" value="PHOSPHOLIPID ACYLTRANSFERASE"/>
    <property type="match status" value="1"/>
</dbReference>
<evidence type="ECO:0000259" key="8">
    <source>
        <dbReference type="SMART" id="SM00563"/>
    </source>
</evidence>
<evidence type="ECO:0000313" key="9">
    <source>
        <dbReference type="EMBL" id="MBK1706329.1"/>
    </source>
</evidence>
<evidence type="ECO:0000256" key="2">
    <source>
        <dbReference type="ARBA" id="ARBA00022679"/>
    </source>
</evidence>
<name>A0AAJ0U6S2_9GAMM</name>
<dbReference type="CDD" id="cd07989">
    <property type="entry name" value="LPLAT_AGPAT-like"/>
    <property type="match status" value="1"/>
</dbReference>
<dbReference type="EMBL" id="NRSJ01000039">
    <property type="protein sequence ID" value="MBK1706329.1"/>
    <property type="molecule type" value="Genomic_DNA"/>
</dbReference>
<dbReference type="Pfam" id="PF01553">
    <property type="entry name" value="Acyltransferase"/>
    <property type="match status" value="1"/>
</dbReference>
<organism evidence="9 10">
    <name type="scientific">Halochromatium glycolicum</name>
    <dbReference type="NCBI Taxonomy" id="85075"/>
    <lineage>
        <taxon>Bacteria</taxon>
        <taxon>Pseudomonadati</taxon>
        <taxon>Pseudomonadota</taxon>
        <taxon>Gammaproteobacteria</taxon>
        <taxon>Chromatiales</taxon>
        <taxon>Chromatiaceae</taxon>
        <taxon>Halochromatium</taxon>
    </lineage>
</organism>
<dbReference type="InterPro" id="IPR002123">
    <property type="entry name" value="Plipid/glycerol_acylTrfase"/>
</dbReference>
<keyword evidence="5" id="KW-0443">Lipid metabolism</keyword>
<evidence type="ECO:0000313" key="10">
    <source>
        <dbReference type="Proteomes" id="UP001296776"/>
    </source>
</evidence>
<dbReference type="Proteomes" id="UP001296776">
    <property type="component" value="Unassembled WGS sequence"/>
</dbReference>
<keyword evidence="4" id="KW-1133">Transmembrane helix</keyword>
<dbReference type="GO" id="GO:0006629">
    <property type="term" value="P:lipid metabolic process"/>
    <property type="evidence" value="ECO:0007669"/>
    <property type="project" value="UniProtKB-KW"/>
</dbReference>
<evidence type="ECO:0000256" key="6">
    <source>
        <dbReference type="ARBA" id="ARBA00023136"/>
    </source>
</evidence>
<comment type="caution">
    <text evidence="9">The sequence shown here is derived from an EMBL/GenBank/DDBJ whole genome shotgun (WGS) entry which is preliminary data.</text>
</comment>
<evidence type="ECO:0000256" key="7">
    <source>
        <dbReference type="ARBA" id="ARBA00023315"/>
    </source>
</evidence>
<protein>
    <recommendedName>
        <fullName evidence="8">Phospholipid/glycerol acyltransferase domain-containing protein</fullName>
    </recommendedName>
</protein>
<feature type="domain" description="Phospholipid/glycerol acyltransferase" evidence="8">
    <location>
        <begin position="75"/>
        <end position="186"/>
    </location>
</feature>
<evidence type="ECO:0000256" key="4">
    <source>
        <dbReference type="ARBA" id="ARBA00022989"/>
    </source>
</evidence>
<dbReference type="PANTHER" id="PTHR23063:SF52">
    <property type="entry name" value="LYSOPHOSPHATIDYLCHOLINE ACYLTRANSFERASE"/>
    <property type="match status" value="1"/>
</dbReference>
<evidence type="ECO:0000256" key="1">
    <source>
        <dbReference type="ARBA" id="ARBA00004370"/>
    </source>
</evidence>
<gene>
    <name evidence="9" type="ORF">CKO40_17695</name>
</gene>
<sequence length="267" mass="29241">MPPASTSSLRASIRLLRLSGYLLIGTTLLLGFTLSQALGRPWQSLPRIVRWWHQRVLPILGVEVAKVTGTPVKPALIVANHVSWLDITVLGSLIETDFLSKIEVRDWPLIGWMSAQVGTLFIKRGGNQAQSLTDQIETRVGNGKPVVIFAEGSTSDGRQVRRFFPRLLASARQTGVPVQPVAIRYGTNAAPDPIAPFVGDDNLVAHGWRVLQRRATRVEVHFREPIVSEGIDRRSLAAQSRAAIAAALEVPLEPPSRPLRLGQEVAI</sequence>
<dbReference type="GO" id="GO:0016020">
    <property type="term" value="C:membrane"/>
    <property type="evidence" value="ECO:0007669"/>
    <property type="project" value="UniProtKB-SubCell"/>
</dbReference>
<dbReference type="SMART" id="SM00563">
    <property type="entry name" value="PlsC"/>
    <property type="match status" value="1"/>
</dbReference>
<keyword evidence="7" id="KW-0012">Acyltransferase</keyword>
<evidence type="ECO:0000256" key="5">
    <source>
        <dbReference type="ARBA" id="ARBA00023098"/>
    </source>
</evidence>
<keyword evidence="6" id="KW-0472">Membrane</keyword>
<reference evidence="9" key="1">
    <citation type="submission" date="2017-08" db="EMBL/GenBank/DDBJ databases">
        <authorList>
            <person name="Imhoff J.F."/>
            <person name="Rahn T."/>
            <person name="Kuenzel S."/>
            <person name="Neulinger S.C."/>
        </authorList>
    </citation>
    <scope>NUCLEOTIDE SEQUENCE</scope>
    <source>
        <strain evidence="9">DSM 11080</strain>
    </source>
</reference>
<comment type="subcellular location">
    <subcellularLocation>
        <location evidence="1">Membrane</location>
    </subcellularLocation>
</comment>
<proteinExistence type="predicted"/>
<dbReference type="AlphaFoldDB" id="A0AAJ0U6S2"/>
<reference evidence="9" key="2">
    <citation type="journal article" date="2020" name="Microorganisms">
        <title>Osmotic Adaptation and Compatible Solute Biosynthesis of Phototrophic Bacteria as Revealed from Genome Analyses.</title>
        <authorList>
            <person name="Imhoff J.F."/>
            <person name="Rahn T."/>
            <person name="Kunzel S."/>
            <person name="Keller A."/>
            <person name="Neulinger S.C."/>
        </authorList>
    </citation>
    <scope>NUCLEOTIDE SEQUENCE</scope>
    <source>
        <strain evidence="9">DSM 11080</strain>
    </source>
</reference>